<comment type="catalytic activity">
    <reaction evidence="7">
        <text>hydrogencarbonate + H(+) = CO2 + H2O</text>
        <dbReference type="Rhea" id="RHEA:10748"/>
        <dbReference type="ChEBI" id="CHEBI:15377"/>
        <dbReference type="ChEBI" id="CHEBI:15378"/>
        <dbReference type="ChEBI" id="CHEBI:16526"/>
        <dbReference type="ChEBI" id="CHEBI:17544"/>
        <dbReference type="EC" id="4.2.1.1"/>
    </reaction>
</comment>
<dbReference type="GO" id="GO:0004089">
    <property type="term" value="F:carbonate dehydratase activity"/>
    <property type="evidence" value="ECO:0007669"/>
    <property type="project" value="UniProtKB-EC"/>
</dbReference>
<name>A0A915MU11_MELJA</name>
<dbReference type="PROSITE" id="PS51144">
    <property type="entry name" value="ALPHA_CA_2"/>
    <property type="match status" value="1"/>
</dbReference>
<dbReference type="InterPro" id="IPR036398">
    <property type="entry name" value="CA_dom_sf"/>
</dbReference>
<dbReference type="WBParaSite" id="scaffold53475_cov294.g25548">
    <property type="protein sequence ID" value="scaffold53475_cov294.g25548"/>
    <property type="gene ID" value="scaffold53475_cov294.g25548"/>
</dbReference>
<dbReference type="GO" id="GO:0008270">
    <property type="term" value="F:zinc ion binding"/>
    <property type="evidence" value="ECO:0007669"/>
    <property type="project" value="InterPro"/>
</dbReference>
<dbReference type="Gene3D" id="3.10.200.10">
    <property type="entry name" value="Alpha carbonic anhydrase"/>
    <property type="match status" value="1"/>
</dbReference>
<evidence type="ECO:0000313" key="9">
    <source>
        <dbReference type="Proteomes" id="UP000887561"/>
    </source>
</evidence>
<dbReference type="PANTHER" id="PTHR18952">
    <property type="entry name" value="CARBONIC ANHYDRASE"/>
    <property type="match status" value="1"/>
</dbReference>
<dbReference type="EC" id="4.2.1.1" evidence="3"/>
<evidence type="ECO:0000313" key="10">
    <source>
        <dbReference type="WBParaSite" id="scaffold53475_cov294.g25548"/>
    </source>
</evidence>
<keyword evidence="5" id="KW-0862">Zinc</keyword>
<proteinExistence type="inferred from homology"/>
<evidence type="ECO:0000256" key="5">
    <source>
        <dbReference type="ARBA" id="ARBA00022833"/>
    </source>
</evidence>
<keyword evidence="4" id="KW-0479">Metal-binding</keyword>
<accession>A0A915MU11</accession>
<keyword evidence="6" id="KW-0456">Lyase</keyword>
<organism evidence="9 10">
    <name type="scientific">Meloidogyne javanica</name>
    <name type="common">Root-knot nematode worm</name>
    <dbReference type="NCBI Taxonomy" id="6303"/>
    <lineage>
        <taxon>Eukaryota</taxon>
        <taxon>Metazoa</taxon>
        <taxon>Ecdysozoa</taxon>
        <taxon>Nematoda</taxon>
        <taxon>Chromadorea</taxon>
        <taxon>Rhabditida</taxon>
        <taxon>Tylenchina</taxon>
        <taxon>Tylenchomorpha</taxon>
        <taxon>Tylenchoidea</taxon>
        <taxon>Meloidogynidae</taxon>
        <taxon>Meloidogyninae</taxon>
        <taxon>Meloidogyne</taxon>
        <taxon>Meloidogyne incognita group</taxon>
    </lineage>
</organism>
<protein>
    <recommendedName>
        <fullName evidence="3">carbonic anhydrase</fullName>
        <ecNumber evidence="3">4.2.1.1</ecNumber>
    </recommendedName>
</protein>
<reference evidence="10" key="1">
    <citation type="submission" date="2022-11" db="UniProtKB">
        <authorList>
            <consortium name="WormBaseParasite"/>
        </authorList>
    </citation>
    <scope>IDENTIFICATION</scope>
</reference>
<evidence type="ECO:0000256" key="2">
    <source>
        <dbReference type="ARBA" id="ARBA00010718"/>
    </source>
</evidence>
<dbReference type="Proteomes" id="UP000887561">
    <property type="component" value="Unplaced"/>
</dbReference>
<comment type="similarity">
    <text evidence="2">Belongs to the alpha-carbonic anhydrase family.</text>
</comment>
<feature type="domain" description="Alpha-carbonic anhydrase" evidence="8">
    <location>
        <begin position="1"/>
        <end position="142"/>
    </location>
</feature>
<dbReference type="GO" id="GO:0005737">
    <property type="term" value="C:cytoplasm"/>
    <property type="evidence" value="ECO:0007669"/>
    <property type="project" value="TreeGrafter"/>
</dbReference>
<dbReference type="InterPro" id="IPR001148">
    <property type="entry name" value="CA_dom"/>
</dbReference>
<sequence length="148" mass="16873">VQFVHRSERYTQEEAKKKPDGFAVLAVFLELGRVGNSMANLEIPLQKIVKFGSKVNIKGFKIDFIFPEDEHMLLHIHRYKGSFTTPECNEAVNWIIFPESYQFTRRQLNLLRAIEGPVSGKPLVSNVRPTQPLNGRKILTGNSDHCPP</sequence>
<evidence type="ECO:0000256" key="4">
    <source>
        <dbReference type="ARBA" id="ARBA00022723"/>
    </source>
</evidence>
<dbReference type="InterPro" id="IPR023561">
    <property type="entry name" value="Carbonic_anhydrase_a-class"/>
</dbReference>
<evidence type="ECO:0000256" key="1">
    <source>
        <dbReference type="ARBA" id="ARBA00001947"/>
    </source>
</evidence>
<dbReference type="SMART" id="SM01057">
    <property type="entry name" value="Carb_anhydrase"/>
    <property type="match status" value="1"/>
</dbReference>
<evidence type="ECO:0000259" key="8">
    <source>
        <dbReference type="PROSITE" id="PS51144"/>
    </source>
</evidence>
<evidence type="ECO:0000256" key="3">
    <source>
        <dbReference type="ARBA" id="ARBA00012925"/>
    </source>
</evidence>
<dbReference type="Pfam" id="PF00194">
    <property type="entry name" value="Carb_anhydrase"/>
    <property type="match status" value="1"/>
</dbReference>
<evidence type="ECO:0000256" key="6">
    <source>
        <dbReference type="ARBA" id="ARBA00023239"/>
    </source>
</evidence>
<dbReference type="SUPFAM" id="SSF51069">
    <property type="entry name" value="Carbonic anhydrase"/>
    <property type="match status" value="1"/>
</dbReference>
<dbReference type="PANTHER" id="PTHR18952:SF141">
    <property type="entry name" value="CARBONIC ANHYDRASE"/>
    <property type="match status" value="1"/>
</dbReference>
<dbReference type="AlphaFoldDB" id="A0A915MU11"/>
<comment type="cofactor">
    <cofactor evidence="1">
        <name>Zn(2+)</name>
        <dbReference type="ChEBI" id="CHEBI:29105"/>
    </cofactor>
</comment>
<evidence type="ECO:0000256" key="7">
    <source>
        <dbReference type="ARBA" id="ARBA00048348"/>
    </source>
</evidence>
<keyword evidence="9" id="KW-1185">Reference proteome</keyword>
<dbReference type="CDD" id="cd00326">
    <property type="entry name" value="alpha_CA"/>
    <property type="match status" value="1"/>
</dbReference>